<keyword evidence="2" id="KW-1185">Reference proteome</keyword>
<reference evidence="2" key="1">
    <citation type="submission" date="2021-01" db="EMBL/GenBank/DDBJ databases">
        <title>Caligus Genome Assembly.</title>
        <authorList>
            <person name="Gallardo-Escarate C."/>
        </authorList>
    </citation>
    <scope>NUCLEOTIDE SEQUENCE [LARGE SCALE GENOMIC DNA]</scope>
</reference>
<sequence>MENLQGPTGTSQICGFHWKRMTQVYTTLPQRMILSTFMAHEEVPRNYFKR</sequence>
<feature type="non-terminal residue" evidence="1">
    <location>
        <position position="50"/>
    </location>
</feature>
<organism evidence="1 2">
    <name type="scientific">Caligus rogercresseyi</name>
    <name type="common">Sea louse</name>
    <dbReference type="NCBI Taxonomy" id="217165"/>
    <lineage>
        <taxon>Eukaryota</taxon>
        <taxon>Metazoa</taxon>
        <taxon>Ecdysozoa</taxon>
        <taxon>Arthropoda</taxon>
        <taxon>Crustacea</taxon>
        <taxon>Multicrustacea</taxon>
        <taxon>Hexanauplia</taxon>
        <taxon>Copepoda</taxon>
        <taxon>Siphonostomatoida</taxon>
        <taxon>Caligidae</taxon>
        <taxon>Caligus</taxon>
    </lineage>
</organism>
<name>A0A7T8KCW5_CALRO</name>
<proteinExistence type="predicted"/>
<gene>
    <name evidence="1" type="ORF">FKW44_006120</name>
</gene>
<dbReference type="AlphaFoldDB" id="A0A7T8KCW5"/>
<protein>
    <submittedName>
        <fullName evidence="1">Uncharacterized protein</fullName>
    </submittedName>
</protein>
<accession>A0A7T8KCW5</accession>
<dbReference type="EMBL" id="CP045893">
    <property type="protein sequence ID" value="QQP53593.1"/>
    <property type="molecule type" value="Genomic_DNA"/>
</dbReference>
<dbReference type="Proteomes" id="UP000595437">
    <property type="component" value="Chromosome 4"/>
</dbReference>
<evidence type="ECO:0000313" key="1">
    <source>
        <dbReference type="EMBL" id="QQP53593.1"/>
    </source>
</evidence>
<evidence type="ECO:0000313" key="2">
    <source>
        <dbReference type="Proteomes" id="UP000595437"/>
    </source>
</evidence>